<name>A0A2J7YRV4_STRMQ</name>
<evidence type="ECO:0000313" key="3">
    <source>
        <dbReference type="Proteomes" id="UP000236520"/>
    </source>
</evidence>
<protein>
    <submittedName>
        <fullName evidence="2">Uncharacterized protein</fullName>
    </submittedName>
</protein>
<organism evidence="2 3">
    <name type="scientific">Streptomyces malaysiensis</name>
    <dbReference type="NCBI Taxonomy" id="92644"/>
    <lineage>
        <taxon>Bacteria</taxon>
        <taxon>Bacillati</taxon>
        <taxon>Actinomycetota</taxon>
        <taxon>Actinomycetes</taxon>
        <taxon>Kitasatosporales</taxon>
        <taxon>Streptomycetaceae</taxon>
        <taxon>Streptomyces</taxon>
        <taxon>Streptomyces violaceusniger group</taxon>
    </lineage>
</organism>
<dbReference type="Proteomes" id="UP000236520">
    <property type="component" value="Unassembled WGS sequence"/>
</dbReference>
<evidence type="ECO:0000313" key="2">
    <source>
        <dbReference type="EMBL" id="PNG90750.1"/>
    </source>
</evidence>
<evidence type="ECO:0000256" key="1">
    <source>
        <dbReference type="SAM" id="MobiDB-lite"/>
    </source>
</evidence>
<feature type="compositionally biased region" description="Basic and acidic residues" evidence="1">
    <location>
        <begin position="1"/>
        <end position="20"/>
    </location>
</feature>
<dbReference type="InterPro" id="IPR011749">
    <property type="entry name" value="CHP02243"/>
</dbReference>
<dbReference type="RefSeq" id="WP_102936379.1">
    <property type="nucleotide sequence ID" value="NZ_LJIW01000002.1"/>
</dbReference>
<dbReference type="EMBL" id="LJIW01000002">
    <property type="protein sequence ID" value="PNG90750.1"/>
    <property type="molecule type" value="Genomic_DNA"/>
</dbReference>
<dbReference type="NCBIfam" id="TIGR02243">
    <property type="entry name" value="putative baseplate assembly protein"/>
    <property type="match status" value="1"/>
</dbReference>
<feature type="region of interest" description="Disordered" evidence="1">
    <location>
        <begin position="1"/>
        <end position="31"/>
    </location>
</feature>
<reference evidence="2 3" key="1">
    <citation type="submission" date="2015-09" db="EMBL/GenBank/DDBJ databases">
        <title>Genome sequence, genome mining and natural product profiling of a biocontrol bacterium Streptomyces malaysiensis F913.</title>
        <authorList>
            <person name="Xu Y."/>
            <person name="Wei J."/>
            <person name="Xie J."/>
            <person name="Li T."/>
            <person name="Zhou Z."/>
        </authorList>
    </citation>
    <scope>NUCLEOTIDE SEQUENCE [LARGE SCALE GENOMIC DNA]</scope>
    <source>
        <strain evidence="2 3">F913</strain>
    </source>
</reference>
<accession>A0A2J7YRV4</accession>
<gene>
    <name evidence="2" type="ORF">SMF913_26215</name>
</gene>
<comment type="caution">
    <text evidence="2">The sequence shown here is derived from an EMBL/GenBank/DDBJ whole genome shotgun (WGS) entry which is preliminary data.</text>
</comment>
<dbReference type="AlphaFoldDB" id="A0A2J7YRV4"/>
<sequence>MTGEVWWEKDAREREREDGRVVPGPGPTGVQPELVEATREAVRADVRGRIAGYTPDWTDPDRQDAGVALVRLFGTQAEPVLGRVNRLPEKVLAEHLSTAGVRRRPAGAAATLLEFTVNPPDGASVLVPAGFQSAASTPAGQIVYETDQDLYATPATLADLAVQEAGTLQALPLGPAGPSRPFEPFGRDPRPGNALWIGLAGPAAPYPRLSLGFVVVAAPPAPAASGGTVPLPLPPAPLLRWDVLDGSRLVPAELMRDSTAGFGAGGTVELRVPRSWEPGSPSGTRPRLRWLRLRIAHGAFAGPAPVLSGLRLNVVAATAARTIRDEPLQPVQDPTTGGRRRMKLSQVPILAGSVVIEVDDDTGGDVFGTTAGTTAGATAGTTAGTVSRWREVESLAGYGAEDRVFTVDHESGEVTFGDGVSGAAVPPGFRNVRAVRYRVGGGSAGAVAAGAVNGVVTALPFVTRVANPFPASGGTDAEPDADAMRRGAGELRARGRAVAPADYGQLATRAPGASVARARGVPGLHPDFAGAPIPGVVGVLVVPPVPPGDAPDEPPVPTVATLKAVADFLSREAAPAGVTVVAAPAPYRRVAVESWVALDPDLDRAAVLARAGDAVRTYLDPLRGGEDGAGWPFGGALRHTALVRRLLAVDGVLAVTRLSLTVDGVRRPPRTDHALPPHTLVWPERPLLIPVGDRP</sequence>
<proteinExistence type="predicted"/>
<keyword evidence="3" id="KW-1185">Reference proteome</keyword>